<feature type="transmembrane region" description="Helical" evidence="1">
    <location>
        <begin position="14"/>
        <end position="38"/>
    </location>
</feature>
<sequence>MNKNTKIQNKNKTLTIITIFIVIFFATASIFALTNYFSKQRKEKIQLMTDIPLFNVERVGGNNEDKTLLPILIPNLNQQKYNHLITIEHKATLNSNGMDINVPLYLKISTKYDTLQTFTNTDKYLNVGLKVDNNDYDDTKRPQMIFNEKGLGQLNIQINIEQKEIINTNNPQLELICDYELVDAQGKSFSSGSQTIKNKITQLA</sequence>
<evidence type="ECO:0000256" key="1">
    <source>
        <dbReference type="SAM" id="Phobius"/>
    </source>
</evidence>
<dbReference type="KEGG" id="rphy:RP166_5960"/>
<accession>A0A859IAD1</accession>
<name>A0A859IAD1_9MOLU</name>
<keyword evidence="1" id="KW-1133">Transmembrane helix</keyword>
<dbReference type="EMBL" id="CP055264">
    <property type="protein sequence ID" value="QKX95569.1"/>
    <property type="molecule type" value="Genomic_DNA"/>
</dbReference>
<dbReference type="AlphaFoldDB" id="A0A859IAD1"/>
<reference evidence="2 3" key="1">
    <citation type="submission" date="2020-06" db="EMBL/GenBank/DDBJ databases">
        <title>Complete genome sequence of Candidatus Phytoplasma asteris RP166.</title>
        <authorList>
            <person name="Cho S.-T."/>
            <person name="Zwolinska A."/>
            <person name="Huang W."/>
            <person name="Wouters R."/>
            <person name="Hogenhout S.A."/>
            <person name="Kuo C.-H."/>
        </authorList>
    </citation>
    <scope>NUCLEOTIDE SEQUENCE [LARGE SCALE GENOMIC DNA]</scope>
    <source>
        <strain evidence="2">RP166</strain>
    </source>
</reference>
<organism evidence="2 3">
    <name type="scientific">Rapeseed phyllody phytoplasma</name>
    <dbReference type="NCBI Taxonomy" id="2490543"/>
    <lineage>
        <taxon>Bacteria</taxon>
        <taxon>Bacillati</taxon>
        <taxon>Mycoplasmatota</taxon>
        <taxon>Mollicutes</taxon>
        <taxon>Acholeplasmatales</taxon>
        <taxon>Acholeplasmataceae</taxon>
        <taxon>Candidatus Phytoplasma</taxon>
        <taxon>16SrI (Aster yellows group)</taxon>
    </lineage>
</organism>
<keyword evidence="1" id="KW-0812">Transmembrane</keyword>
<proteinExistence type="predicted"/>
<dbReference type="Proteomes" id="UP000509122">
    <property type="component" value="Chromosome"/>
</dbReference>
<keyword evidence="1" id="KW-0472">Membrane</keyword>
<evidence type="ECO:0000313" key="2">
    <source>
        <dbReference type="EMBL" id="QKX95569.1"/>
    </source>
</evidence>
<evidence type="ECO:0000313" key="3">
    <source>
        <dbReference type="Proteomes" id="UP000509122"/>
    </source>
</evidence>
<protein>
    <submittedName>
        <fullName evidence="2">Uncharacterized protein</fullName>
    </submittedName>
</protein>
<gene>
    <name evidence="2" type="ORF">RP166_5960</name>
</gene>